<evidence type="ECO:0000313" key="3">
    <source>
        <dbReference type="Proteomes" id="UP000537131"/>
    </source>
</evidence>
<dbReference type="AlphaFoldDB" id="A0A7Y0ED00"/>
<dbReference type="Pfam" id="PF20274">
    <property type="entry name" value="cREC_REC"/>
    <property type="match status" value="1"/>
</dbReference>
<accession>A0A7Y0ED00</accession>
<organism evidence="2 3">
    <name type="scientific">Clostridium muellerianum</name>
    <dbReference type="NCBI Taxonomy" id="2716538"/>
    <lineage>
        <taxon>Bacteria</taxon>
        <taxon>Bacillati</taxon>
        <taxon>Bacillota</taxon>
        <taxon>Clostridia</taxon>
        <taxon>Eubacteriales</taxon>
        <taxon>Clostridiaceae</taxon>
        <taxon>Clostridium</taxon>
    </lineage>
</organism>
<dbReference type="RefSeq" id="WP_169295776.1">
    <property type="nucleotide sequence ID" value="NZ_JABBNI010000001.1"/>
</dbReference>
<protein>
    <recommendedName>
        <fullName evidence="1">Cyclic-phosphate processing Receiver domain-containing protein</fullName>
    </recommendedName>
</protein>
<feature type="domain" description="Cyclic-phosphate processing Receiver" evidence="1">
    <location>
        <begin position="5"/>
        <end position="92"/>
    </location>
</feature>
<comment type="caution">
    <text evidence="2">The sequence shown here is derived from an EMBL/GenBank/DDBJ whole genome shotgun (WGS) entry which is preliminary data.</text>
</comment>
<reference evidence="2 3" key="1">
    <citation type="submission" date="2020-06" db="EMBL/GenBank/DDBJ databases">
        <title>Complete Genome Sequence of Clostridium muelleri sp. nov. P21T, an Acid-Alcohol Producing Acetogen Isolated from Old Hay.</title>
        <authorList>
            <person name="Duncan K.E."/>
            <person name="Tanner R.S."/>
        </authorList>
    </citation>
    <scope>NUCLEOTIDE SEQUENCE [LARGE SCALE GENOMIC DNA]</scope>
    <source>
        <strain evidence="2 3">P21</strain>
    </source>
</reference>
<gene>
    <name evidence="2" type="ORF">HBE96_00275</name>
</gene>
<dbReference type="Proteomes" id="UP000537131">
    <property type="component" value="Unassembled WGS sequence"/>
</dbReference>
<sequence length="129" mass="15325">MKKEIKLFLDDLRDIPEGFTTARTVEEAIYYLENFHVEILSLDHDLGEDEKGDLLPTGYDLVKYICEHDYKIKYIFIHTDNPVGRENMYQTLIGAQRRGFIDSDIKIYDYPFIKNKYTEGWGEHNERPK</sequence>
<name>A0A7Y0ED00_9CLOT</name>
<dbReference type="EMBL" id="JABBNI010000001">
    <property type="protein sequence ID" value="NMM61162.1"/>
    <property type="molecule type" value="Genomic_DNA"/>
</dbReference>
<proteinExistence type="predicted"/>
<keyword evidence="3" id="KW-1185">Reference proteome</keyword>
<dbReference type="InterPro" id="IPR046909">
    <property type="entry name" value="cREC_REC"/>
</dbReference>
<evidence type="ECO:0000259" key="1">
    <source>
        <dbReference type="Pfam" id="PF20274"/>
    </source>
</evidence>
<evidence type="ECO:0000313" key="2">
    <source>
        <dbReference type="EMBL" id="NMM61162.1"/>
    </source>
</evidence>